<name>A0A9X9LSA0_GULGU</name>
<reference evidence="2 3" key="1">
    <citation type="submission" date="2018-10" db="EMBL/GenBank/DDBJ databases">
        <authorList>
            <person name="Ekblom R."/>
            <person name="Jareborg N."/>
        </authorList>
    </citation>
    <scope>NUCLEOTIDE SEQUENCE [LARGE SCALE GENOMIC DNA]</scope>
    <source>
        <tissue evidence="2">Muscle</tissue>
    </source>
</reference>
<dbReference type="Proteomes" id="UP000269945">
    <property type="component" value="Unassembled WGS sequence"/>
</dbReference>
<feature type="compositionally biased region" description="Low complexity" evidence="1">
    <location>
        <begin position="42"/>
        <end position="58"/>
    </location>
</feature>
<feature type="compositionally biased region" description="Basic and acidic residues" evidence="1">
    <location>
        <begin position="32"/>
        <end position="41"/>
    </location>
</feature>
<dbReference type="AlphaFoldDB" id="A0A9X9LSA0"/>
<evidence type="ECO:0000256" key="1">
    <source>
        <dbReference type="SAM" id="MobiDB-lite"/>
    </source>
</evidence>
<evidence type="ECO:0000313" key="3">
    <source>
        <dbReference type="Proteomes" id="UP000269945"/>
    </source>
</evidence>
<organism evidence="2 3">
    <name type="scientific">Gulo gulo</name>
    <name type="common">Wolverine</name>
    <name type="synonym">Gluton</name>
    <dbReference type="NCBI Taxonomy" id="48420"/>
    <lineage>
        <taxon>Eukaryota</taxon>
        <taxon>Metazoa</taxon>
        <taxon>Chordata</taxon>
        <taxon>Craniata</taxon>
        <taxon>Vertebrata</taxon>
        <taxon>Euteleostomi</taxon>
        <taxon>Mammalia</taxon>
        <taxon>Eutheria</taxon>
        <taxon>Laurasiatheria</taxon>
        <taxon>Carnivora</taxon>
        <taxon>Caniformia</taxon>
        <taxon>Musteloidea</taxon>
        <taxon>Mustelidae</taxon>
        <taxon>Guloninae</taxon>
        <taxon>Gulo</taxon>
    </lineage>
</organism>
<comment type="caution">
    <text evidence="2">The sequence shown here is derived from an EMBL/GenBank/DDBJ whole genome shotgun (WGS) entry which is preliminary data.</text>
</comment>
<evidence type="ECO:0000313" key="2">
    <source>
        <dbReference type="EMBL" id="VCW84253.1"/>
    </source>
</evidence>
<gene>
    <name evidence="2" type="ORF">BN2614_LOCUS1</name>
</gene>
<keyword evidence="3" id="KW-1185">Reference proteome</keyword>
<proteinExistence type="predicted"/>
<dbReference type="EMBL" id="CYRY02013803">
    <property type="protein sequence ID" value="VCW84253.1"/>
    <property type="molecule type" value="Genomic_DNA"/>
</dbReference>
<accession>A0A9X9LSA0</accession>
<protein>
    <submittedName>
        <fullName evidence="2">Uncharacterized protein</fullName>
    </submittedName>
</protein>
<feature type="region of interest" description="Disordered" evidence="1">
    <location>
        <begin position="1"/>
        <end position="118"/>
    </location>
</feature>
<feature type="compositionally biased region" description="Basic and acidic residues" evidence="1">
    <location>
        <begin position="77"/>
        <end position="87"/>
    </location>
</feature>
<feature type="compositionally biased region" description="Basic and acidic residues" evidence="1">
    <location>
        <begin position="100"/>
        <end position="111"/>
    </location>
</feature>
<sequence>MQHSAHVGAAAHPEGGGRQQLRRVHPGGHRGPAVDRGEHRSLLPAPLLHLLQHQGQAGVQDRDVPAGGRLPPHGGRVGRERVSERAPDAAARSEPVCHLARRDPQKHREDQNPSGHQH</sequence>